<accession>I1QIP1</accession>
<sequence length="74" mass="7739">MDRWATRRCAAIDSLAHGMDNVLLGKVAARGNLPCLEKIADGEVDKEVTIVGPGPGSVAGAEYGERMHGGTRSC</sequence>
<reference evidence="1" key="1">
    <citation type="submission" date="2015-06" db="UniProtKB">
        <authorList>
            <consortium name="EnsemblPlants"/>
        </authorList>
    </citation>
    <scope>IDENTIFICATION</scope>
</reference>
<evidence type="ECO:0000313" key="2">
    <source>
        <dbReference type="Proteomes" id="UP000007306"/>
    </source>
</evidence>
<name>I1QIP1_ORYGL</name>
<proteinExistence type="predicted"/>
<dbReference type="HOGENOM" id="CLU_2695161_0_0_1"/>
<evidence type="ECO:0000313" key="1">
    <source>
        <dbReference type="EnsemblPlants" id="ORGLA08G0129200.1"/>
    </source>
</evidence>
<reference evidence="1 2" key="2">
    <citation type="submission" date="2018-04" db="EMBL/GenBank/DDBJ databases">
        <title>OglaRS2 (Oryza glaberrima Reference Sequence Version 2).</title>
        <authorList>
            <person name="Zhang J."/>
            <person name="Kudrna D."/>
            <person name="Lee S."/>
            <person name="Talag J."/>
            <person name="Rajasekar S."/>
            <person name="Wing R.A."/>
        </authorList>
    </citation>
    <scope>NUCLEOTIDE SEQUENCE [LARGE SCALE GENOMIC DNA]</scope>
    <source>
        <strain evidence="1 2">cv. IRGC 96717</strain>
    </source>
</reference>
<dbReference type="Gramene" id="ORGLA08G0129200.1">
    <property type="protein sequence ID" value="ORGLA08G0129200.1"/>
    <property type="gene ID" value="ORGLA08G0129200"/>
</dbReference>
<keyword evidence="2" id="KW-1185">Reference proteome</keyword>
<dbReference type="AlphaFoldDB" id="I1QIP1"/>
<dbReference type="Proteomes" id="UP000007306">
    <property type="component" value="Chromosome 8"/>
</dbReference>
<protein>
    <submittedName>
        <fullName evidence="1">Uncharacterized protein</fullName>
    </submittedName>
</protein>
<organism evidence="1 2">
    <name type="scientific">Oryza glaberrima</name>
    <name type="common">African rice</name>
    <dbReference type="NCBI Taxonomy" id="4538"/>
    <lineage>
        <taxon>Eukaryota</taxon>
        <taxon>Viridiplantae</taxon>
        <taxon>Streptophyta</taxon>
        <taxon>Embryophyta</taxon>
        <taxon>Tracheophyta</taxon>
        <taxon>Spermatophyta</taxon>
        <taxon>Magnoliopsida</taxon>
        <taxon>Liliopsida</taxon>
        <taxon>Poales</taxon>
        <taxon>Poaceae</taxon>
        <taxon>BOP clade</taxon>
        <taxon>Oryzoideae</taxon>
        <taxon>Oryzeae</taxon>
        <taxon>Oryzinae</taxon>
        <taxon>Oryza</taxon>
    </lineage>
</organism>
<dbReference type="EnsemblPlants" id="ORGLA08G0129200.1">
    <property type="protein sequence ID" value="ORGLA08G0129200.1"/>
    <property type="gene ID" value="ORGLA08G0129200"/>
</dbReference>